<name>A0A026W331_OOCBI</name>
<dbReference type="AlphaFoldDB" id="A0A026W331"/>
<accession>A0A026W331</accession>
<evidence type="ECO:0000313" key="1">
    <source>
        <dbReference type="EMBL" id="EZA49444.1"/>
    </source>
</evidence>
<organism evidence="1 2">
    <name type="scientific">Ooceraea biroi</name>
    <name type="common">Clonal raider ant</name>
    <name type="synonym">Cerapachys biroi</name>
    <dbReference type="NCBI Taxonomy" id="2015173"/>
    <lineage>
        <taxon>Eukaryota</taxon>
        <taxon>Metazoa</taxon>
        <taxon>Ecdysozoa</taxon>
        <taxon>Arthropoda</taxon>
        <taxon>Hexapoda</taxon>
        <taxon>Insecta</taxon>
        <taxon>Pterygota</taxon>
        <taxon>Neoptera</taxon>
        <taxon>Endopterygota</taxon>
        <taxon>Hymenoptera</taxon>
        <taxon>Apocrita</taxon>
        <taxon>Aculeata</taxon>
        <taxon>Formicoidea</taxon>
        <taxon>Formicidae</taxon>
        <taxon>Dorylinae</taxon>
        <taxon>Ooceraea</taxon>
    </lineage>
</organism>
<gene>
    <name evidence="1" type="ORF">X777_11942</name>
</gene>
<proteinExistence type="predicted"/>
<sequence length="77" mass="9017">RRHFYGAFAVAAQFARLASESSYRSSIREPAIRQPSELLLEMERPGYNGVQGISRHFVPFLISFKEKEEEEKKKREE</sequence>
<protein>
    <submittedName>
        <fullName evidence="1">Uncharacterized protein</fullName>
    </submittedName>
</protein>
<dbReference type="Proteomes" id="UP000053097">
    <property type="component" value="Unassembled WGS sequence"/>
</dbReference>
<evidence type="ECO:0000313" key="2">
    <source>
        <dbReference type="Proteomes" id="UP000053097"/>
    </source>
</evidence>
<dbReference type="EMBL" id="KK107519">
    <property type="protein sequence ID" value="EZA49444.1"/>
    <property type="molecule type" value="Genomic_DNA"/>
</dbReference>
<keyword evidence="2" id="KW-1185">Reference proteome</keyword>
<feature type="non-terminal residue" evidence="1">
    <location>
        <position position="1"/>
    </location>
</feature>
<reference evidence="1 2" key="1">
    <citation type="journal article" date="2014" name="Curr. Biol.">
        <title>The genome of the clonal raider ant Cerapachys biroi.</title>
        <authorList>
            <person name="Oxley P.R."/>
            <person name="Ji L."/>
            <person name="Fetter-Pruneda I."/>
            <person name="McKenzie S.K."/>
            <person name="Li C."/>
            <person name="Hu H."/>
            <person name="Zhang G."/>
            <person name="Kronauer D.J."/>
        </authorList>
    </citation>
    <scope>NUCLEOTIDE SEQUENCE [LARGE SCALE GENOMIC DNA]</scope>
</reference>